<dbReference type="Proteomes" id="UP001343724">
    <property type="component" value="Unassembled WGS sequence"/>
</dbReference>
<evidence type="ECO:0000313" key="1">
    <source>
        <dbReference type="EMBL" id="MEC4293843.1"/>
    </source>
</evidence>
<proteinExistence type="predicted"/>
<evidence type="ECO:0000313" key="2">
    <source>
        <dbReference type="Proteomes" id="UP001343724"/>
    </source>
</evidence>
<keyword evidence="2" id="KW-1185">Reference proteome</keyword>
<protein>
    <submittedName>
        <fullName evidence="1">DUF6290 family protein</fullName>
    </submittedName>
</protein>
<dbReference type="NCBIfam" id="NF046040">
    <property type="entry name" value="RelB_antitoxin"/>
    <property type="match status" value="1"/>
</dbReference>
<dbReference type="InterPro" id="IPR010985">
    <property type="entry name" value="Ribbon_hlx_hlx"/>
</dbReference>
<reference evidence="1 2" key="1">
    <citation type="submission" date="2024-01" db="EMBL/GenBank/DDBJ databases">
        <title>novel species in genus Adlercreutzia.</title>
        <authorList>
            <person name="Liu X."/>
        </authorList>
    </citation>
    <scope>NUCLEOTIDE SEQUENCE [LARGE SCALE GENOMIC DNA]</scope>
    <source>
        <strain evidence="1 2">R22</strain>
    </source>
</reference>
<comment type="caution">
    <text evidence="1">The sequence shown here is derived from an EMBL/GenBank/DDBJ whole genome shotgun (WGS) entry which is preliminary data.</text>
</comment>
<dbReference type="EMBL" id="JAYMFH010000001">
    <property type="protein sequence ID" value="MEC4293843.1"/>
    <property type="molecule type" value="Genomic_DNA"/>
</dbReference>
<organism evidence="1 2">
    <name type="scientific">Adlercreutzia shanghongiae</name>
    <dbReference type="NCBI Taxonomy" id="3111773"/>
    <lineage>
        <taxon>Bacteria</taxon>
        <taxon>Bacillati</taxon>
        <taxon>Actinomycetota</taxon>
        <taxon>Coriobacteriia</taxon>
        <taxon>Eggerthellales</taxon>
        <taxon>Eggerthellaceae</taxon>
        <taxon>Adlercreutzia</taxon>
    </lineage>
</organism>
<dbReference type="InterPro" id="IPR046257">
    <property type="entry name" value="DUF6290"/>
</dbReference>
<dbReference type="SUPFAM" id="SSF47598">
    <property type="entry name" value="Ribbon-helix-helix"/>
    <property type="match status" value="1"/>
</dbReference>
<sequence>MAATSTMTIRMGVDEKSLINDYAKTFGMTASEFVRTAVLEYIEDELDLRDWYAAKAEFDADPITYTADEVAKKYL</sequence>
<name>A0ABU6IVM1_9ACTN</name>
<accession>A0ABU6IVM1</accession>
<dbReference type="RefSeq" id="WP_326454149.1">
    <property type="nucleotide sequence ID" value="NZ_JAYMFH010000001.1"/>
</dbReference>
<gene>
    <name evidence="1" type="ORF">VJ920_00790</name>
</gene>
<dbReference type="Pfam" id="PF19807">
    <property type="entry name" value="DUF6290"/>
    <property type="match status" value="1"/>
</dbReference>